<dbReference type="EMBL" id="JBBMFF010000179">
    <property type="protein sequence ID" value="MEQ2510691.1"/>
    <property type="molecule type" value="Genomic_DNA"/>
</dbReference>
<evidence type="ECO:0000313" key="2">
    <source>
        <dbReference type="Proteomes" id="UP001491552"/>
    </source>
</evidence>
<protein>
    <submittedName>
        <fullName evidence="1">Stage III sporulation protein AB</fullName>
    </submittedName>
</protein>
<sequence length="169" mass="18196">MLRVLGGALVLLASGSFGITAGVRYYRASRHLQAFCRAIELLRCEINYSLQPLPEVCALVADRLTGPPAAFFRCFAAQLREPVSRDRAAAAAMEAARGLQLPQDAVMAVLELCSALGRYDLDGENRMLDLTASRLQAALARCEAEKRPRAKCYAALGLCTGLALLILAV</sequence>
<dbReference type="InterPro" id="IPR014198">
    <property type="entry name" value="Spore_III_AB"/>
</dbReference>
<gene>
    <name evidence="1" type="ORF">WMO66_05420</name>
</gene>
<organism evidence="1 2">
    <name type="scientific">Faecousia intestinalis</name>
    <dbReference type="NCBI Taxonomy" id="3133167"/>
    <lineage>
        <taxon>Bacteria</taxon>
        <taxon>Bacillati</taxon>
        <taxon>Bacillota</taxon>
        <taxon>Clostridia</taxon>
        <taxon>Eubacteriales</taxon>
        <taxon>Oscillospiraceae</taxon>
        <taxon>Faecousia</taxon>
    </lineage>
</organism>
<accession>A0ABV1G5N0</accession>
<dbReference type="Pfam" id="PF09548">
    <property type="entry name" value="Spore_III_AB"/>
    <property type="match status" value="1"/>
</dbReference>
<name>A0ABV1G5N0_9FIRM</name>
<evidence type="ECO:0000313" key="1">
    <source>
        <dbReference type="EMBL" id="MEQ2510691.1"/>
    </source>
</evidence>
<comment type="caution">
    <text evidence="1">The sequence shown here is derived from an EMBL/GenBank/DDBJ whole genome shotgun (WGS) entry which is preliminary data.</text>
</comment>
<keyword evidence="2" id="KW-1185">Reference proteome</keyword>
<reference evidence="1 2" key="1">
    <citation type="submission" date="2024-03" db="EMBL/GenBank/DDBJ databases">
        <title>Human intestinal bacterial collection.</title>
        <authorList>
            <person name="Pauvert C."/>
            <person name="Hitch T.C.A."/>
            <person name="Clavel T."/>
        </authorList>
    </citation>
    <scope>NUCLEOTIDE SEQUENCE [LARGE SCALE GENOMIC DNA]</scope>
    <source>
        <strain evidence="1 2">CLA-AA-H192</strain>
    </source>
</reference>
<dbReference type="RefSeq" id="WP_349135372.1">
    <property type="nucleotide sequence ID" value="NZ_JBBMFF010000179.1"/>
</dbReference>
<dbReference type="Proteomes" id="UP001491552">
    <property type="component" value="Unassembled WGS sequence"/>
</dbReference>
<proteinExistence type="predicted"/>